<dbReference type="InterPro" id="IPR008181">
    <property type="entry name" value="dUTPase"/>
</dbReference>
<evidence type="ECO:0000313" key="8">
    <source>
        <dbReference type="Proteomes" id="UP000034087"/>
    </source>
</evidence>
<dbReference type="EMBL" id="LCIR01000013">
    <property type="protein sequence ID" value="KKT59402.1"/>
    <property type="molecule type" value="Genomic_DNA"/>
</dbReference>
<evidence type="ECO:0000256" key="2">
    <source>
        <dbReference type="ARBA" id="ARBA00012379"/>
    </source>
</evidence>
<keyword evidence="4" id="KW-0546">Nucleotide metabolism</keyword>
<dbReference type="AlphaFoldDB" id="A0A0G1KSR1"/>
<dbReference type="Pfam" id="PF00692">
    <property type="entry name" value="dUTPase"/>
    <property type="match status" value="1"/>
</dbReference>
<dbReference type="GO" id="GO:0000287">
    <property type="term" value="F:magnesium ion binding"/>
    <property type="evidence" value="ECO:0007669"/>
    <property type="project" value="InterPro"/>
</dbReference>
<gene>
    <name evidence="7" type="ORF">UW53_C0013G0003</name>
</gene>
<keyword evidence="3 7" id="KW-0378">Hydrolase</keyword>
<comment type="catalytic activity">
    <reaction evidence="5">
        <text>dUTP + H2O = dUMP + diphosphate + H(+)</text>
        <dbReference type="Rhea" id="RHEA:10248"/>
        <dbReference type="ChEBI" id="CHEBI:15377"/>
        <dbReference type="ChEBI" id="CHEBI:15378"/>
        <dbReference type="ChEBI" id="CHEBI:33019"/>
        <dbReference type="ChEBI" id="CHEBI:61555"/>
        <dbReference type="ChEBI" id="CHEBI:246422"/>
        <dbReference type="EC" id="3.6.1.23"/>
    </reaction>
</comment>
<proteinExistence type="inferred from homology"/>
<dbReference type="GO" id="GO:0004170">
    <property type="term" value="F:dUTP diphosphatase activity"/>
    <property type="evidence" value="ECO:0007669"/>
    <property type="project" value="UniProtKB-EC"/>
</dbReference>
<accession>A0A0G1KSR1</accession>
<comment type="similarity">
    <text evidence="1">Belongs to the dUTPase family.</text>
</comment>
<dbReference type="CDD" id="cd07557">
    <property type="entry name" value="trimeric_dUTPase"/>
    <property type="match status" value="1"/>
</dbReference>
<evidence type="ECO:0000256" key="5">
    <source>
        <dbReference type="ARBA" id="ARBA00047686"/>
    </source>
</evidence>
<dbReference type="InterPro" id="IPR029054">
    <property type="entry name" value="dUTPase-like"/>
</dbReference>
<dbReference type="InterPro" id="IPR036157">
    <property type="entry name" value="dUTPase-like_sf"/>
</dbReference>
<evidence type="ECO:0000256" key="1">
    <source>
        <dbReference type="ARBA" id="ARBA00006581"/>
    </source>
</evidence>
<dbReference type="Gene3D" id="2.70.40.10">
    <property type="match status" value="1"/>
</dbReference>
<evidence type="ECO:0000256" key="4">
    <source>
        <dbReference type="ARBA" id="ARBA00023080"/>
    </source>
</evidence>
<name>A0A0G1KSR1_9BACT</name>
<dbReference type="PANTHER" id="PTHR11241">
    <property type="entry name" value="DEOXYURIDINE 5'-TRIPHOSPHATE NUCLEOTIDOHYDROLASE"/>
    <property type="match status" value="1"/>
</dbReference>
<feature type="domain" description="dUTPase-like" evidence="6">
    <location>
        <begin position="12"/>
        <end position="141"/>
    </location>
</feature>
<dbReference type="EC" id="3.6.1.23" evidence="2"/>
<dbReference type="SUPFAM" id="SSF51283">
    <property type="entry name" value="dUTPase-like"/>
    <property type="match status" value="1"/>
</dbReference>
<dbReference type="GO" id="GO:0046081">
    <property type="term" value="P:dUTP catabolic process"/>
    <property type="evidence" value="ECO:0007669"/>
    <property type="project" value="InterPro"/>
</dbReference>
<dbReference type="Proteomes" id="UP000034087">
    <property type="component" value="Unassembled WGS sequence"/>
</dbReference>
<evidence type="ECO:0000256" key="3">
    <source>
        <dbReference type="ARBA" id="ARBA00022801"/>
    </source>
</evidence>
<protein>
    <recommendedName>
        <fullName evidence="2">dUTP diphosphatase</fullName>
        <ecNumber evidence="2">3.6.1.23</ecNumber>
    </recommendedName>
</protein>
<dbReference type="GO" id="GO:0006226">
    <property type="term" value="P:dUMP biosynthetic process"/>
    <property type="evidence" value="ECO:0007669"/>
    <property type="project" value="InterPro"/>
</dbReference>
<comment type="caution">
    <text evidence="7">The sequence shown here is derived from an EMBL/GenBank/DDBJ whole genome shotgun (WGS) entry which is preliminary data.</text>
</comment>
<dbReference type="InterPro" id="IPR033704">
    <property type="entry name" value="dUTPase_trimeric"/>
</dbReference>
<evidence type="ECO:0000313" key="7">
    <source>
        <dbReference type="EMBL" id="KKT59402.1"/>
    </source>
</evidence>
<dbReference type="PANTHER" id="PTHR11241:SF0">
    <property type="entry name" value="DEOXYURIDINE 5'-TRIPHOSPHATE NUCLEOTIDOHYDROLASE"/>
    <property type="match status" value="1"/>
</dbReference>
<sequence length="143" mass="15822">MKVRIKRFDKSLPLPEYKTAGAVAFDLAPRVSVTLLPGGIVRVPLNVAIEPPPGYMVMLAARSSLHKKGLMLAHGVGIFDEDFSGNKDEYHAPLYNFTNQPVSVERGERIVQCIFKKYDKAEWEEVDDLGNKTRGGFGSTGKN</sequence>
<evidence type="ECO:0000259" key="6">
    <source>
        <dbReference type="Pfam" id="PF00692"/>
    </source>
</evidence>
<reference evidence="7 8" key="1">
    <citation type="journal article" date="2015" name="Nature">
        <title>rRNA introns, odd ribosomes, and small enigmatic genomes across a large radiation of phyla.</title>
        <authorList>
            <person name="Brown C.T."/>
            <person name="Hug L.A."/>
            <person name="Thomas B.C."/>
            <person name="Sharon I."/>
            <person name="Castelle C.J."/>
            <person name="Singh A."/>
            <person name="Wilkins M.J."/>
            <person name="Williams K.H."/>
            <person name="Banfield J.F."/>
        </authorList>
    </citation>
    <scope>NUCLEOTIDE SEQUENCE [LARGE SCALE GENOMIC DNA]</scope>
</reference>
<organism evidence="7 8">
    <name type="scientific">Candidatus Giovannonibacteria bacterium GW2011_GWA1_44_25</name>
    <dbReference type="NCBI Taxonomy" id="1618645"/>
    <lineage>
        <taxon>Bacteria</taxon>
        <taxon>Candidatus Giovannoniibacteriota</taxon>
    </lineage>
</organism>